<name>X6N7G6_RETFI</name>
<feature type="transmembrane region" description="Helical" evidence="1">
    <location>
        <begin position="156"/>
        <end position="176"/>
    </location>
</feature>
<feature type="transmembrane region" description="Helical" evidence="1">
    <location>
        <begin position="210"/>
        <end position="233"/>
    </location>
</feature>
<dbReference type="AlphaFoldDB" id="X6N7G6"/>
<keyword evidence="1" id="KW-0472">Membrane</keyword>
<evidence type="ECO:0000313" key="2">
    <source>
        <dbReference type="EMBL" id="ETO22230.1"/>
    </source>
</evidence>
<organism evidence="2 3">
    <name type="scientific">Reticulomyxa filosa</name>
    <dbReference type="NCBI Taxonomy" id="46433"/>
    <lineage>
        <taxon>Eukaryota</taxon>
        <taxon>Sar</taxon>
        <taxon>Rhizaria</taxon>
        <taxon>Retaria</taxon>
        <taxon>Foraminifera</taxon>
        <taxon>Monothalamids</taxon>
        <taxon>Reticulomyxidae</taxon>
        <taxon>Reticulomyxa</taxon>
    </lineage>
</organism>
<evidence type="ECO:0000256" key="1">
    <source>
        <dbReference type="SAM" id="Phobius"/>
    </source>
</evidence>
<evidence type="ECO:0000313" key="3">
    <source>
        <dbReference type="Proteomes" id="UP000023152"/>
    </source>
</evidence>
<keyword evidence="1" id="KW-0812">Transmembrane</keyword>
<feature type="non-terminal residue" evidence="2">
    <location>
        <position position="1"/>
    </location>
</feature>
<dbReference type="Proteomes" id="UP000023152">
    <property type="component" value="Unassembled WGS sequence"/>
</dbReference>
<dbReference type="EMBL" id="ASPP01010911">
    <property type="protein sequence ID" value="ETO22230.1"/>
    <property type="molecule type" value="Genomic_DNA"/>
</dbReference>
<sequence>ELNDANCPCLADLTITTYNRSVLINGTCVGAYGKCWDYYYTTCSVSNCPLTCATPACSAYYLQAYEAAAAEYVKKGEILDYINGIHKDNTKLYKAYSEVISLADQLEIDLHNVSCMLGPLFDRFDAILYDFASCGFIGRIYGEYKKVGCVTLFGDMYYISRGMMLIAFLSIAVVLCSQCMDYVVDPIDKNDNEDWFEQPRKLYKSASRQLVCFCFAYSFFVRLAKIVVSNFPFVHMCYR</sequence>
<gene>
    <name evidence="2" type="ORF">RFI_14971</name>
</gene>
<keyword evidence="1" id="KW-1133">Transmembrane helix</keyword>
<protein>
    <submittedName>
        <fullName evidence="2">Uncharacterized protein</fullName>
    </submittedName>
</protein>
<accession>X6N7G6</accession>
<proteinExistence type="predicted"/>
<comment type="caution">
    <text evidence="2">The sequence shown here is derived from an EMBL/GenBank/DDBJ whole genome shotgun (WGS) entry which is preliminary data.</text>
</comment>
<reference evidence="2 3" key="1">
    <citation type="journal article" date="2013" name="Curr. Biol.">
        <title>The Genome of the Foraminiferan Reticulomyxa filosa.</title>
        <authorList>
            <person name="Glockner G."/>
            <person name="Hulsmann N."/>
            <person name="Schleicher M."/>
            <person name="Noegel A.A."/>
            <person name="Eichinger L."/>
            <person name="Gallinger C."/>
            <person name="Pawlowski J."/>
            <person name="Sierra R."/>
            <person name="Euteneuer U."/>
            <person name="Pillet L."/>
            <person name="Moustafa A."/>
            <person name="Platzer M."/>
            <person name="Groth M."/>
            <person name="Szafranski K."/>
            <person name="Schliwa M."/>
        </authorList>
    </citation>
    <scope>NUCLEOTIDE SEQUENCE [LARGE SCALE GENOMIC DNA]</scope>
</reference>
<keyword evidence="3" id="KW-1185">Reference proteome</keyword>